<evidence type="ECO:0000256" key="1">
    <source>
        <dbReference type="ARBA" id="ARBA00001231"/>
    </source>
</evidence>
<dbReference type="GO" id="GO:0005975">
    <property type="term" value="P:carbohydrate metabolic process"/>
    <property type="evidence" value="ECO:0007669"/>
    <property type="project" value="InterPro"/>
</dbReference>
<dbReference type="PANTHER" id="PTHR22600">
    <property type="entry name" value="BETA-HEXOSAMINIDASE"/>
    <property type="match status" value="1"/>
</dbReference>
<feature type="chain" id="PRO_5002543326" description="Beta-hexosaminidase" evidence="9">
    <location>
        <begin position="18"/>
        <end position="619"/>
    </location>
</feature>
<comment type="catalytic activity">
    <reaction evidence="1 7">
        <text>Hydrolysis of terminal non-reducing N-acetyl-D-hexosamine residues in N-acetyl-beta-D-hexosaminides.</text>
        <dbReference type="EC" id="3.2.1.52"/>
    </reaction>
</comment>
<reference evidence="12 13" key="2">
    <citation type="submission" date="2015-05" db="EMBL/GenBank/DDBJ databases">
        <title>Distinctive expansion of gene families associated with plant cell wall degradation and secondary metabolism in the genomes of grapevine trunk pathogens.</title>
        <authorList>
            <person name="Lawrence D.P."/>
            <person name="Travadon R."/>
            <person name="Rolshausen P.E."/>
            <person name="Baumgartner K."/>
        </authorList>
    </citation>
    <scope>NUCLEOTIDE SEQUENCE [LARGE SCALE GENOMIC DNA]</scope>
    <source>
        <strain evidence="12">DS831</strain>
    </source>
</reference>
<evidence type="ECO:0000256" key="5">
    <source>
        <dbReference type="ARBA" id="ARBA00023180"/>
    </source>
</evidence>
<evidence type="ECO:0000313" key="13">
    <source>
        <dbReference type="Proteomes" id="UP000034182"/>
    </source>
</evidence>
<evidence type="ECO:0000259" key="10">
    <source>
        <dbReference type="Pfam" id="PF00728"/>
    </source>
</evidence>
<keyword evidence="4 7" id="KW-0378">Hydrolase</keyword>
<evidence type="ECO:0000256" key="7">
    <source>
        <dbReference type="PIRNR" id="PIRNR001093"/>
    </source>
</evidence>
<dbReference type="FunFam" id="3.20.20.80:FF:000063">
    <property type="entry name" value="Beta-hexosaminidase"/>
    <property type="match status" value="1"/>
</dbReference>
<evidence type="ECO:0000256" key="9">
    <source>
        <dbReference type="SAM" id="SignalP"/>
    </source>
</evidence>
<feature type="active site" description="Proton donor" evidence="8">
    <location>
        <position position="345"/>
    </location>
</feature>
<dbReference type="InterPro" id="IPR029019">
    <property type="entry name" value="HEX_eukaryotic_N"/>
</dbReference>
<evidence type="ECO:0000256" key="8">
    <source>
        <dbReference type="PIRSR" id="PIRSR001093-1"/>
    </source>
</evidence>
<dbReference type="SUPFAM" id="SSF51445">
    <property type="entry name" value="(Trans)glycosidases"/>
    <property type="match status" value="1"/>
</dbReference>
<evidence type="ECO:0000256" key="2">
    <source>
        <dbReference type="ARBA" id="ARBA00006285"/>
    </source>
</evidence>
<evidence type="ECO:0000313" key="12">
    <source>
        <dbReference type="EMBL" id="KKY20067.1"/>
    </source>
</evidence>
<sequence>MMKLFALLAAGAPFAAALWPIPSQYSSGNTTLWISSDVKITYNAPSNQTTSYNSSATVTPQQLVQNAIQRTHDTIFEHSFVPWKFHPRFSDFEPSTSDKQFISSIALQQTKPDPTNAITPLDDTVDESYSLSVPESGEVVISAASSIGLLRGLTTFSQLFFKHSQGGSYTSLAPVEIQDAPKFAHRGLNMDVSRNYFAVDDLKRMLDAMAFAKLNRFHIHITDSQSWPLVVPAIPELAAKGAYAAGLVYTPEDLEDIQKYANLLGIEPILEIDMPGHTASIAFTNPDLIAAFNVQPDWDTYCAEPPCGTLKLNSSAVDDFLDTLLDDVLPRVKSHTAYFHSGGDEVNVQSYLLDDTVRSNSTAILQPLMQKFVDRNHDQIRAYGLRPIVWEEMLLEWNVTLGKDVLVQTWQSDQAVADTVAGGHKALAGNYNYWYLDCGKGQWLDFTPETASTYWPFADYCSPRKSWRLMYSYDPLSGVPANQTHLVVGGECHIWAEQTDPAVIDSMVWPRAGAAAEVLWSGAKDEQGQNRSQITASPRLSDFRERLVARGVKAEPIQMPFCTQNGTHISAKAVLAIQFADYDKGEHFNQEWHNFFGDSIFTTNGAKWHRHASRSGLGS</sequence>
<dbReference type="GO" id="GO:0016020">
    <property type="term" value="C:membrane"/>
    <property type="evidence" value="ECO:0007669"/>
    <property type="project" value="TreeGrafter"/>
</dbReference>
<keyword evidence="3 9" id="KW-0732">Signal</keyword>
<dbReference type="AlphaFoldDB" id="A0A0G2EAR2"/>
<dbReference type="EMBL" id="LAQI01000106">
    <property type="protein sequence ID" value="KKY20067.1"/>
    <property type="molecule type" value="Genomic_DNA"/>
</dbReference>
<comment type="caution">
    <text evidence="12">The sequence shown here is derived from an EMBL/GenBank/DDBJ whole genome shotgun (WGS) entry which is preliminary data.</text>
</comment>
<organism evidence="12 13">
    <name type="scientific">Diplodia seriata</name>
    <dbReference type="NCBI Taxonomy" id="420778"/>
    <lineage>
        <taxon>Eukaryota</taxon>
        <taxon>Fungi</taxon>
        <taxon>Dikarya</taxon>
        <taxon>Ascomycota</taxon>
        <taxon>Pezizomycotina</taxon>
        <taxon>Dothideomycetes</taxon>
        <taxon>Dothideomycetes incertae sedis</taxon>
        <taxon>Botryosphaeriales</taxon>
        <taxon>Botryosphaeriaceae</taxon>
        <taxon>Diplodia</taxon>
    </lineage>
</organism>
<feature type="domain" description="Glycoside hydrolase family 20 catalytic" evidence="10">
    <location>
        <begin position="183"/>
        <end position="522"/>
    </location>
</feature>
<dbReference type="Pfam" id="PF14845">
    <property type="entry name" value="Glycohydro_20b2"/>
    <property type="match status" value="1"/>
</dbReference>
<feature type="signal peptide" evidence="9">
    <location>
        <begin position="1"/>
        <end position="17"/>
    </location>
</feature>
<reference evidence="12 13" key="1">
    <citation type="submission" date="2015-03" db="EMBL/GenBank/DDBJ databases">
        <authorList>
            <person name="Morales-Cruz A."/>
            <person name="Amrine K.C."/>
            <person name="Cantu D."/>
        </authorList>
    </citation>
    <scope>NUCLEOTIDE SEQUENCE [LARGE SCALE GENOMIC DNA]</scope>
    <source>
        <strain evidence="12">DS831</strain>
    </source>
</reference>
<protein>
    <recommendedName>
        <fullName evidence="7">Beta-hexosaminidase</fullName>
        <ecNumber evidence="7">3.2.1.52</ecNumber>
    </recommendedName>
</protein>
<evidence type="ECO:0000256" key="6">
    <source>
        <dbReference type="ARBA" id="ARBA00023295"/>
    </source>
</evidence>
<dbReference type="Pfam" id="PF00728">
    <property type="entry name" value="Glyco_hydro_20"/>
    <property type="match status" value="1"/>
</dbReference>
<dbReference type="GO" id="GO:0030203">
    <property type="term" value="P:glycosaminoglycan metabolic process"/>
    <property type="evidence" value="ECO:0007669"/>
    <property type="project" value="TreeGrafter"/>
</dbReference>
<dbReference type="Gene3D" id="3.20.20.80">
    <property type="entry name" value="Glycosidases"/>
    <property type="match status" value="1"/>
</dbReference>
<dbReference type="InterPro" id="IPR029018">
    <property type="entry name" value="Hex-like_dom2"/>
</dbReference>
<keyword evidence="5" id="KW-0325">Glycoprotein</keyword>
<dbReference type="SUPFAM" id="SSF55545">
    <property type="entry name" value="beta-N-acetylhexosaminidase-like domain"/>
    <property type="match status" value="1"/>
</dbReference>
<accession>A0A0G2EAR2</accession>
<evidence type="ECO:0000256" key="4">
    <source>
        <dbReference type="ARBA" id="ARBA00022801"/>
    </source>
</evidence>
<proteinExistence type="inferred from homology"/>
<dbReference type="InterPro" id="IPR015883">
    <property type="entry name" value="Glyco_hydro_20_cat"/>
</dbReference>
<dbReference type="PRINTS" id="PR00738">
    <property type="entry name" value="GLHYDRLASE20"/>
</dbReference>
<name>A0A0G2EAR2_9PEZI</name>
<feature type="domain" description="Beta-hexosaminidase eukaryotic type N-terminal" evidence="11">
    <location>
        <begin position="18"/>
        <end position="159"/>
    </location>
</feature>
<dbReference type="Proteomes" id="UP000034182">
    <property type="component" value="Unassembled WGS sequence"/>
</dbReference>
<dbReference type="PIRSF" id="PIRSF001093">
    <property type="entry name" value="B-hxosamndse_ab_euk"/>
    <property type="match status" value="1"/>
</dbReference>
<evidence type="ECO:0000256" key="3">
    <source>
        <dbReference type="ARBA" id="ARBA00022729"/>
    </source>
</evidence>
<dbReference type="InterPro" id="IPR025705">
    <property type="entry name" value="Beta_hexosaminidase_sua/sub"/>
</dbReference>
<keyword evidence="6 7" id="KW-0326">Glycosidase</keyword>
<dbReference type="PANTHER" id="PTHR22600:SF58">
    <property type="entry name" value="BETA-HEXOSAMINIDASE"/>
    <property type="match status" value="1"/>
</dbReference>
<dbReference type="InterPro" id="IPR017853">
    <property type="entry name" value="GH"/>
</dbReference>
<gene>
    <name evidence="12" type="ORF">UCDDS831_g05057</name>
</gene>
<dbReference type="EC" id="3.2.1.52" evidence="7"/>
<dbReference type="GO" id="GO:0016231">
    <property type="term" value="F:beta-N-acetylglucosaminidase activity"/>
    <property type="evidence" value="ECO:0007669"/>
    <property type="project" value="TreeGrafter"/>
</dbReference>
<evidence type="ECO:0000259" key="11">
    <source>
        <dbReference type="Pfam" id="PF14845"/>
    </source>
</evidence>
<dbReference type="Gene3D" id="3.30.379.10">
    <property type="entry name" value="Chitobiase/beta-hexosaminidase domain 2-like"/>
    <property type="match status" value="1"/>
</dbReference>
<comment type="similarity">
    <text evidence="2 7">Belongs to the glycosyl hydrolase 20 family.</text>
</comment>